<gene>
    <name evidence="2" type="ORF">QVH07_02545</name>
</gene>
<dbReference type="Pfam" id="PF00903">
    <property type="entry name" value="Glyoxalase"/>
    <property type="match status" value="1"/>
</dbReference>
<keyword evidence="3" id="KW-1185">Reference proteome</keyword>
<dbReference type="RefSeq" id="WP_289998560.1">
    <property type="nucleotide sequence ID" value="NZ_JAUEPH010000001.1"/>
</dbReference>
<organism evidence="2 3">
    <name type="scientific">Algoriphagus sediminis</name>
    <dbReference type="NCBI Taxonomy" id="3057113"/>
    <lineage>
        <taxon>Bacteria</taxon>
        <taxon>Pseudomonadati</taxon>
        <taxon>Bacteroidota</taxon>
        <taxon>Cytophagia</taxon>
        <taxon>Cytophagales</taxon>
        <taxon>Cyclobacteriaceae</taxon>
        <taxon>Algoriphagus</taxon>
    </lineage>
</organism>
<dbReference type="PROSITE" id="PS51819">
    <property type="entry name" value="VOC"/>
    <property type="match status" value="1"/>
</dbReference>
<evidence type="ECO:0000313" key="2">
    <source>
        <dbReference type="EMBL" id="MDN3203007.1"/>
    </source>
</evidence>
<dbReference type="PANTHER" id="PTHR33993">
    <property type="entry name" value="GLYOXALASE-RELATED"/>
    <property type="match status" value="1"/>
</dbReference>
<sequence>MKVVHAMWFEIPTKDLDRAISFYEKVFECEIKKVDMGDFKMGWFPTDGKSPGATGSLVYHSDFYKTSDKAGPLIYLHSDDCNGELARVSEAGGKVLIPKKEISPEHGFMGVFIDPEGNRIALHSLQ</sequence>
<dbReference type="InterPro" id="IPR029068">
    <property type="entry name" value="Glyas_Bleomycin-R_OHBP_Dase"/>
</dbReference>
<evidence type="ECO:0000259" key="1">
    <source>
        <dbReference type="PROSITE" id="PS51819"/>
    </source>
</evidence>
<comment type="caution">
    <text evidence="2">The sequence shown here is derived from an EMBL/GenBank/DDBJ whole genome shotgun (WGS) entry which is preliminary data.</text>
</comment>
<proteinExistence type="predicted"/>
<dbReference type="EMBL" id="JAUEPH010000001">
    <property type="protein sequence ID" value="MDN3203007.1"/>
    <property type="molecule type" value="Genomic_DNA"/>
</dbReference>
<dbReference type="Proteomes" id="UP001171916">
    <property type="component" value="Unassembled WGS sequence"/>
</dbReference>
<protein>
    <submittedName>
        <fullName evidence="2">VOC family protein</fullName>
    </submittedName>
</protein>
<accession>A0ABT7Y915</accession>
<dbReference type="CDD" id="cd07247">
    <property type="entry name" value="SgaA_N_like"/>
    <property type="match status" value="1"/>
</dbReference>
<dbReference type="InterPro" id="IPR052164">
    <property type="entry name" value="Anthracycline_SecMetBiosynth"/>
</dbReference>
<name>A0ABT7Y915_9BACT</name>
<dbReference type="Gene3D" id="3.10.180.10">
    <property type="entry name" value="2,3-Dihydroxybiphenyl 1,2-Dioxygenase, domain 1"/>
    <property type="match status" value="1"/>
</dbReference>
<feature type="domain" description="VOC" evidence="1">
    <location>
        <begin position="5"/>
        <end position="125"/>
    </location>
</feature>
<dbReference type="SUPFAM" id="SSF54593">
    <property type="entry name" value="Glyoxalase/Bleomycin resistance protein/Dihydroxybiphenyl dioxygenase"/>
    <property type="match status" value="1"/>
</dbReference>
<dbReference type="PANTHER" id="PTHR33993:SF2">
    <property type="entry name" value="VOC DOMAIN-CONTAINING PROTEIN"/>
    <property type="match status" value="1"/>
</dbReference>
<evidence type="ECO:0000313" key="3">
    <source>
        <dbReference type="Proteomes" id="UP001171916"/>
    </source>
</evidence>
<reference evidence="2" key="1">
    <citation type="submission" date="2023-06" db="EMBL/GenBank/DDBJ databases">
        <title>Robiginitalea aurantiacus sp. nov. and Algoriphagus sediminis sp. nov., isolated from coastal sediment.</title>
        <authorList>
            <person name="Zhou Z.Y."/>
            <person name="An J."/>
            <person name="Jia Y.W."/>
            <person name="Du Z.J."/>
        </authorList>
    </citation>
    <scope>NUCLEOTIDE SEQUENCE</scope>
    <source>
        <strain evidence="2">C2-7</strain>
    </source>
</reference>
<dbReference type="InterPro" id="IPR004360">
    <property type="entry name" value="Glyas_Fos-R_dOase_dom"/>
</dbReference>
<dbReference type="InterPro" id="IPR037523">
    <property type="entry name" value="VOC_core"/>
</dbReference>